<dbReference type="InterPro" id="IPR011990">
    <property type="entry name" value="TPR-like_helical_dom_sf"/>
</dbReference>
<dbReference type="SUPFAM" id="SSF81901">
    <property type="entry name" value="HCP-like"/>
    <property type="match status" value="1"/>
</dbReference>
<feature type="transmembrane region" description="Helical" evidence="2">
    <location>
        <begin position="203"/>
        <end position="220"/>
    </location>
</feature>
<organism evidence="3 4">
    <name type="scientific">Psychrobacter aestuarii</name>
    <dbReference type="NCBI Taxonomy" id="556327"/>
    <lineage>
        <taxon>Bacteria</taxon>
        <taxon>Pseudomonadati</taxon>
        <taxon>Pseudomonadota</taxon>
        <taxon>Gammaproteobacteria</taxon>
        <taxon>Moraxellales</taxon>
        <taxon>Moraxellaceae</taxon>
        <taxon>Psychrobacter</taxon>
    </lineage>
</organism>
<feature type="compositionally biased region" description="Pro residues" evidence="1">
    <location>
        <begin position="18"/>
        <end position="28"/>
    </location>
</feature>
<dbReference type="Pfam" id="PF08238">
    <property type="entry name" value="Sel1"/>
    <property type="match status" value="2"/>
</dbReference>
<dbReference type="PANTHER" id="PTHR11102">
    <property type="entry name" value="SEL-1-LIKE PROTEIN"/>
    <property type="match status" value="1"/>
</dbReference>
<dbReference type="EMBL" id="BAAAFR010000001">
    <property type="protein sequence ID" value="GAA0311846.1"/>
    <property type="molecule type" value="Genomic_DNA"/>
</dbReference>
<dbReference type="PANTHER" id="PTHR11102:SF160">
    <property type="entry name" value="ERAD-ASSOCIATED E3 UBIQUITIN-PROTEIN LIGASE COMPONENT HRD3"/>
    <property type="match status" value="1"/>
</dbReference>
<protein>
    <recommendedName>
        <fullName evidence="5">Sel1 repeat family protein</fullName>
    </recommendedName>
</protein>
<keyword evidence="4" id="KW-1185">Reference proteome</keyword>
<evidence type="ECO:0000256" key="2">
    <source>
        <dbReference type="SAM" id="Phobius"/>
    </source>
</evidence>
<feature type="region of interest" description="Disordered" evidence="1">
    <location>
        <begin position="1"/>
        <end position="28"/>
    </location>
</feature>
<gene>
    <name evidence="3" type="ORF">GCM10009129_06480</name>
</gene>
<evidence type="ECO:0000313" key="4">
    <source>
        <dbReference type="Proteomes" id="UP001501787"/>
    </source>
</evidence>
<evidence type="ECO:0000313" key="3">
    <source>
        <dbReference type="EMBL" id="GAA0311846.1"/>
    </source>
</evidence>
<dbReference type="InterPro" id="IPR006597">
    <property type="entry name" value="Sel1-like"/>
</dbReference>
<dbReference type="SMART" id="SM00671">
    <property type="entry name" value="SEL1"/>
    <property type="match status" value="2"/>
</dbReference>
<dbReference type="InterPro" id="IPR050767">
    <property type="entry name" value="Sel1_AlgK"/>
</dbReference>
<reference evidence="3 4" key="1">
    <citation type="journal article" date="2019" name="Int. J. Syst. Evol. Microbiol.">
        <title>The Global Catalogue of Microorganisms (GCM) 10K type strain sequencing project: providing services to taxonomists for standard genome sequencing and annotation.</title>
        <authorList>
            <consortium name="The Broad Institute Genomics Platform"/>
            <consortium name="The Broad Institute Genome Sequencing Center for Infectious Disease"/>
            <person name="Wu L."/>
            <person name="Ma J."/>
        </authorList>
    </citation>
    <scope>NUCLEOTIDE SEQUENCE [LARGE SCALE GENOMIC DNA]</scope>
    <source>
        <strain evidence="3 4">JCM 16343</strain>
    </source>
</reference>
<evidence type="ECO:0008006" key="5">
    <source>
        <dbReference type="Google" id="ProtNLM"/>
    </source>
</evidence>
<keyword evidence="2" id="KW-0472">Membrane</keyword>
<comment type="caution">
    <text evidence="3">The sequence shown here is derived from an EMBL/GenBank/DDBJ whole genome shotgun (WGS) entry which is preliminary data.</text>
</comment>
<proteinExistence type="predicted"/>
<name>A0ABN0VMM5_9GAMM</name>
<dbReference type="Gene3D" id="1.25.40.10">
    <property type="entry name" value="Tetratricopeptide repeat domain"/>
    <property type="match status" value="1"/>
</dbReference>
<dbReference type="RefSeq" id="WP_227691413.1">
    <property type="nucleotide sequence ID" value="NZ_BAAAFR010000001.1"/>
</dbReference>
<accession>A0ABN0VMM5</accession>
<evidence type="ECO:0000256" key="1">
    <source>
        <dbReference type="SAM" id="MobiDB-lite"/>
    </source>
</evidence>
<dbReference type="Proteomes" id="UP001501787">
    <property type="component" value="Unassembled WGS sequence"/>
</dbReference>
<keyword evidence="2" id="KW-0812">Transmembrane</keyword>
<sequence length="221" mass="24222">MPAPQPEPESVATVVETPPKPQPIKPTPQPFMQLLDELVSIDVAQTAGIEDYQNASKVLDQFEQHIAKQNKPRAEVHFSDKHISARKQALLTLQQAANAGHTGAQLRLAMYTLLGEGINDDKEVGVSLVKQAAEKGDVRAERLLSHLYYQGIGVPMNALQGKYWLEKAASNGHPEASALIAEWQQAEALMMSSKQEQSSIQRYQMLLGIVAVVAILLIVLL</sequence>
<keyword evidence="2" id="KW-1133">Transmembrane helix</keyword>